<organism evidence="1 2">
    <name type="scientific">Diphasiastrum complanatum</name>
    <name type="common">Issler's clubmoss</name>
    <name type="synonym">Lycopodium complanatum</name>
    <dbReference type="NCBI Taxonomy" id="34168"/>
    <lineage>
        <taxon>Eukaryota</taxon>
        <taxon>Viridiplantae</taxon>
        <taxon>Streptophyta</taxon>
        <taxon>Embryophyta</taxon>
        <taxon>Tracheophyta</taxon>
        <taxon>Lycopodiopsida</taxon>
        <taxon>Lycopodiales</taxon>
        <taxon>Lycopodiaceae</taxon>
        <taxon>Lycopodioideae</taxon>
        <taxon>Diphasiastrum</taxon>
    </lineage>
</organism>
<comment type="caution">
    <text evidence="1">The sequence shown here is derived from an EMBL/GenBank/DDBJ whole genome shotgun (WGS) entry which is preliminary data.</text>
</comment>
<dbReference type="Proteomes" id="UP001162992">
    <property type="component" value="Chromosome 12"/>
</dbReference>
<name>A0ACC2C014_DIPCM</name>
<sequence>MSAHIGRCLTHLLSVELELEFYIFSKNWEHFFCGVCVENYYYVTETMRRVKLTGDRERWIVESPDVQDVELCTSYHFTGHYAFIILLHLTLRIQTDLFNTVHRSFSKIILASFHIIIMPKTAKVTCRSCFSKNRSHCVECTRAESGASILQLSFIYQGARCVSIALIVSLHVLGCQERKGLLGVKIRL</sequence>
<proteinExistence type="predicted"/>
<accession>A0ACC2C014</accession>
<evidence type="ECO:0000313" key="2">
    <source>
        <dbReference type="Proteomes" id="UP001162992"/>
    </source>
</evidence>
<dbReference type="EMBL" id="CM055103">
    <property type="protein sequence ID" value="KAJ7535379.1"/>
    <property type="molecule type" value="Genomic_DNA"/>
</dbReference>
<evidence type="ECO:0000313" key="1">
    <source>
        <dbReference type="EMBL" id="KAJ7535379.1"/>
    </source>
</evidence>
<protein>
    <submittedName>
        <fullName evidence="1">Uncharacterized protein</fullName>
    </submittedName>
</protein>
<reference evidence="2" key="1">
    <citation type="journal article" date="2024" name="Proc. Natl. Acad. Sci. U.S.A.">
        <title>Extraordinary preservation of gene collinearity over three hundred million years revealed in homosporous lycophytes.</title>
        <authorList>
            <person name="Li C."/>
            <person name="Wickell D."/>
            <person name="Kuo L.Y."/>
            <person name="Chen X."/>
            <person name="Nie B."/>
            <person name="Liao X."/>
            <person name="Peng D."/>
            <person name="Ji J."/>
            <person name="Jenkins J."/>
            <person name="Williams M."/>
            <person name="Shu S."/>
            <person name="Plott C."/>
            <person name="Barry K."/>
            <person name="Rajasekar S."/>
            <person name="Grimwood J."/>
            <person name="Han X."/>
            <person name="Sun S."/>
            <person name="Hou Z."/>
            <person name="He W."/>
            <person name="Dai G."/>
            <person name="Sun C."/>
            <person name="Schmutz J."/>
            <person name="Leebens-Mack J.H."/>
            <person name="Li F.W."/>
            <person name="Wang L."/>
        </authorList>
    </citation>
    <scope>NUCLEOTIDE SEQUENCE [LARGE SCALE GENOMIC DNA]</scope>
    <source>
        <strain evidence="2">cv. PW_Plant_1</strain>
    </source>
</reference>
<gene>
    <name evidence="1" type="ORF">O6H91_12G030500</name>
</gene>
<keyword evidence="2" id="KW-1185">Reference proteome</keyword>